<organism evidence="2 3">
    <name type="scientific">Oryza sativa subsp. japonica</name>
    <name type="common">Rice</name>
    <dbReference type="NCBI Taxonomy" id="39947"/>
    <lineage>
        <taxon>Eukaryota</taxon>
        <taxon>Viridiplantae</taxon>
        <taxon>Streptophyta</taxon>
        <taxon>Embryophyta</taxon>
        <taxon>Tracheophyta</taxon>
        <taxon>Spermatophyta</taxon>
        <taxon>Magnoliopsida</taxon>
        <taxon>Liliopsida</taxon>
        <taxon>Poales</taxon>
        <taxon>Poaceae</taxon>
        <taxon>BOP clade</taxon>
        <taxon>Oryzoideae</taxon>
        <taxon>Oryzeae</taxon>
        <taxon>Oryzinae</taxon>
        <taxon>Oryza</taxon>
        <taxon>Oryza sativa</taxon>
    </lineage>
</organism>
<gene>
    <name evidence="2" type="primary">OSJNBa0042B15.14</name>
</gene>
<proteinExistence type="predicted"/>
<feature type="region of interest" description="Disordered" evidence="1">
    <location>
        <begin position="65"/>
        <end position="87"/>
    </location>
</feature>
<dbReference type="Proteomes" id="UP000000763">
    <property type="component" value="Chromosome 9"/>
</dbReference>
<accession>Q650Y3</accession>
<sequence length="131" mass="14360">MRWVGSVGRHRRSETRQSSVKTSEDTSGISGSRKDTLNQMGRSLLIGEPQGGACISDDELRREAWGSSGSTQSYGQRCSRSTTSKTKLKEVVHSGMQSTSSIGRLQRCLGTLNLAQARLGDEELELDVEKR</sequence>
<feature type="compositionally biased region" description="Polar residues" evidence="1">
    <location>
        <begin position="67"/>
        <end position="85"/>
    </location>
</feature>
<protein>
    <submittedName>
        <fullName evidence="2">Uncharacterized protein</fullName>
    </submittedName>
</protein>
<evidence type="ECO:0000313" key="2">
    <source>
        <dbReference type="EMBL" id="BAD46634.1"/>
    </source>
</evidence>
<evidence type="ECO:0000256" key="1">
    <source>
        <dbReference type="SAM" id="MobiDB-lite"/>
    </source>
</evidence>
<feature type="region of interest" description="Disordered" evidence="1">
    <location>
        <begin position="1"/>
        <end position="43"/>
    </location>
</feature>
<dbReference type="EMBL" id="AP006170">
    <property type="protein sequence ID" value="BAD46634.1"/>
    <property type="molecule type" value="Genomic_DNA"/>
</dbReference>
<dbReference type="AlphaFoldDB" id="Q650Y3"/>
<evidence type="ECO:0000313" key="3">
    <source>
        <dbReference type="Proteomes" id="UP000000763"/>
    </source>
</evidence>
<name>Q650Y3_ORYSJ</name>
<reference evidence="3" key="1">
    <citation type="journal article" date="2005" name="Nature">
        <title>The map-based sequence of the rice genome.</title>
        <authorList>
            <consortium name="International rice genome sequencing project (IRGSP)"/>
            <person name="Matsumoto T."/>
            <person name="Wu J."/>
            <person name="Kanamori H."/>
            <person name="Katayose Y."/>
            <person name="Fujisawa M."/>
            <person name="Namiki N."/>
            <person name="Mizuno H."/>
            <person name="Yamamoto K."/>
            <person name="Antonio B.A."/>
            <person name="Baba T."/>
            <person name="Sakata K."/>
            <person name="Nagamura Y."/>
            <person name="Aoki H."/>
            <person name="Arikawa K."/>
            <person name="Arita K."/>
            <person name="Bito T."/>
            <person name="Chiden Y."/>
            <person name="Fujitsuka N."/>
            <person name="Fukunaka R."/>
            <person name="Hamada M."/>
            <person name="Harada C."/>
            <person name="Hayashi A."/>
            <person name="Hijishita S."/>
            <person name="Honda M."/>
            <person name="Hosokawa S."/>
            <person name="Ichikawa Y."/>
            <person name="Idonuma A."/>
            <person name="Iijima M."/>
            <person name="Ikeda M."/>
            <person name="Ikeno M."/>
            <person name="Ito K."/>
            <person name="Ito S."/>
            <person name="Ito T."/>
            <person name="Ito Y."/>
            <person name="Ito Y."/>
            <person name="Iwabuchi A."/>
            <person name="Kamiya K."/>
            <person name="Karasawa W."/>
            <person name="Kurita K."/>
            <person name="Katagiri S."/>
            <person name="Kikuta A."/>
            <person name="Kobayashi H."/>
            <person name="Kobayashi N."/>
            <person name="Machita K."/>
            <person name="Maehara T."/>
            <person name="Masukawa M."/>
            <person name="Mizubayashi T."/>
            <person name="Mukai Y."/>
            <person name="Nagasaki H."/>
            <person name="Nagata Y."/>
            <person name="Naito S."/>
            <person name="Nakashima M."/>
            <person name="Nakama Y."/>
            <person name="Nakamichi Y."/>
            <person name="Nakamura M."/>
            <person name="Meguro A."/>
            <person name="Negishi M."/>
            <person name="Ohta I."/>
            <person name="Ohta T."/>
            <person name="Okamoto M."/>
            <person name="Ono N."/>
            <person name="Saji S."/>
            <person name="Sakaguchi M."/>
            <person name="Sakai K."/>
            <person name="Shibata M."/>
            <person name="Shimokawa T."/>
            <person name="Song J."/>
            <person name="Takazaki Y."/>
            <person name="Terasawa K."/>
            <person name="Tsugane M."/>
            <person name="Tsuji K."/>
            <person name="Ueda S."/>
            <person name="Waki K."/>
            <person name="Yamagata H."/>
            <person name="Yamamoto M."/>
            <person name="Yamamoto S."/>
            <person name="Yamane H."/>
            <person name="Yoshiki S."/>
            <person name="Yoshihara R."/>
            <person name="Yukawa K."/>
            <person name="Zhong H."/>
            <person name="Yano M."/>
            <person name="Yuan Q."/>
            <person name="Ouyang S."/>
            <person name="Liu J."/>
            <person name="Jones K.M."/>
            <person name="Gansberger K."/>
            <person name="Moffat K."/>
            <person name="Hill J."/>
            <person name="Bera J."/>
            <person name="Fadrosh D."/>
            <person name="Jin S."/>
            <person name="Johri S."/>
            <person name="Kim M."/>
            <person name="Overton L."/>
            <person name="Reardon M."/>
            <person name="Tsitrin T."/>
            <person name="Vuong H."/>
            <person name="Weaver B."/>
            <person name="Ciecko A."/>
            <person name="Tallon L."/>
            <person name="Jackson J."/>
            <person name="Pai G."/>
            <person name="Aken S.V."/>
            <person name="Utterback T."/>
            <person name="Reidmuller S."/>
            <person name="Feldblyum T."/>
            <person name="Hsiao J."/>
            <person name="Zismann V."/>
            <person name="Iobst S."/>
            <person name="de Vazeille A.R."/>
            <person name="Buell C.R."/>
            <person name="Ying K."/>
            <person name="Li Y."/>
            <person name="Lu T."/>
            <person name="Huang Y."/>
            <person name="Zhao Q."/>
            <person name="Feng Q."/>
            <person name="Zhang L."/>
            <person name="Zhu J."/>
            <person name="Weng Q."/>
            <person name="Mu J."/>
            <person name="Lu Y."/>
            <person name="Fan D."/>
            <person name="Liu Y."/>
            <person name="Guan J."/>
            <person name="Zhang Y."/>
            <person name="Yu S."/>
            <person name="Liu X."/>
            <person name="Zhang Y."/>
            <person name="Hong G."/>
            <person name="Han B."/>
            <person name="Choisne N."/>
            <person name="Demange N."/>
            <person name="Orjeda G."/>
            <person name="Samain S."/>
            <person name="Cattolico L."/>
            <person name="Pelletier E."/>
            <person name="Couloux A."/>
            <person name="Segurens B."/>
            <person name="Wincker P."/>
            <person name="D'Hont A."/>
            <person name="Scarpelli C."/>
            <person name="Weissenbach J."/>
            <person name="Salanoubat M."/>
            <person name="Quetier F."/>
            <person name="Yu Y."/>
            <person name="Kim H.R."/>
            <person name="Rambo T."/>
            <person name="Currie J."/>
            <person name="Collura K."/>
            <person name="Luo M."/>
            <person name="Yang T."/>
            <person name="Ammiraju J.S.S."/>
            <person name="Engler F."/>
            <person name="Soderlund C."/>
            <person name="Wing R.A."/>
            <person name="Palmer L.E."/>
            <person name="de la Bastide M."/>
            <person name="Spiegel L."/>
            <person name="Nascimento L."/>
            <person name="Zutavern T."/>
            <person name="O'Shaughnessy A."/>
            <person name="Dike S."/>
            <person name="Dedhia N."/>
            <person name="Preston R."/>
            <person name="Balija V."/>
            <person name="McCombie W.R."/>
            <person name="Chow T."/>
            <person name="Chen H."/>
            <person name="Chung M."/>
            <person name="Chen C."/>
            <person name="Shaw J."/>
            <person name="Wu H."/>
            <person name="Hsiao K."/>
            <person name="Chao Y."/>
            <person name="Chu M."/>
            <person name="Cheng C."/>
            <person name="Hour A."/>
            <person name="Lee P."/>
            <person name="Lin S."/>
            <person name="Lin Y."/>
            <person name="Liou J."/>
            <person name="Liu S."/>
            <person name="Hsing Y."/>
            <person name="Raghuvanshi S."/>
            <person name="Mohanty A."/>
            <person name="Bharti A.K."/>
            <person name="Gaur A."/>
            <person name="Gupta V."/>
            <person name="Kumar D."/>
            <person name="Ravi V."/>
            <person name="Vij S."/>
            <person name="Kapur A."/>
            <person name="Khurana P."/>
            <person name="Khurana P."/>
            <person name="Khurana J.P."/>
            <person name="Tyagi A.K."/>
            <person name="Gaikwad K."/>
            <person name="Singh A."/>
            <person name="Dalal V."/>
            <person name="Srivastava S."/>
            <person name="Dixit A."/>
            <person name="Pal A.K."/>
            <person name="Ghazi I.A."/>
            <person name="Yadav M."/>
            <person name="Pandit A."/>
            <person name="Bhargava A."/>
            <person name="Sureshbabu K."/>
            <person name="Batra K."/>
            <person name="Sharma T.R."/>
            <person name="Mohapatra T."/>
            <person name="Singh N.K."/>
            <person name="Messing J."/>
            <person name="Nelson A.B."/>
            <person name="Fuks G."/>
            <person name="Kavchok S."/>
            <person name="Keizer G."/>
            <person name="Linton E."/>
            <person name="Llaca V."/>
            <person name="Song R."/>
            <person name="Tanyolac B."/>
            <person name="Young S."/>
            <person name="Ho-Il K."/>
            <person name="Hahn J.H."/>
            <person name="Sangsakoo G."/>
            <person name="Vanavichit A."/>
            <person name="de Mattos Luiz.A.T."/>
            <person name="Zimmer P.D."/>
            <person name="Malone G."/>
            <person name="Dellagostin O."/>
            <person name="de Oliveira A.C."/>
            <person name="Bevan M."/>
            <person name="Bancroft I."/>
            <person name="Minx P."/>
            <person name="Cordum H."/>
            <person name="Wilson R."/>
            <person name="Cheng Z."/>
            <person name="Jin W."/>
            <person name="Jiang J."/>
            <person name="Leong S.A."/>
            <person name="Iwama H."/>
            <person name="Gojobori T."/>
            <person name="Itoh T."/>
            <person name="Niimura Y."/>
            <person name="Fujii Y."/>
            <person name="Habara T."/>
            <person name="Sakai H."/>
            <person name="Sato Y."/>
            <person name="Wilson G."/>
            <person name="Kumar K."/>
            <person name="McCouch S."/>
            <person name="Juretic N."/>
            <person name="Hoen D."/>
            <person name="Wright S."/>
            <person name="Bruskiewich R."/>
            <person name="Bureau T."/>
            <person name="Miyao A."/>
            <person name="Hirochika H."/>
            <person name="Nishikawa T."/>
            <person name="Kadowaki K."/>
            <person name="Sugiura M."/>
            <person name="Burr B."/>
            <person name="Sasaki T."/>
        </authorList>
    </citation>
    <scope>NUCLEOTIDE SEQUENCE [LARGE SCALE GENOMIC DNA]</scope>
    <source>
        <strain evidence="3">cv. Nipponbare</strain>
    </source>
</reference>
<feature type="compositionally biased region" description="Polar residues" evidence="1">
    <location>
        <begin position="16"/>
        <end position="30"/>
    </location>
</feature>
<reference evidence="3" key="2">
    <citation type="journal article" date="2008" name="Nucleic Acids Res.">
        <title>The rice annotation project database (RAP-DB): 2008 update.</title>
        <authorList>
            <consortium name="The rice annotation project (RAP)"/>
        </authorList>
    </citation>
    <scope>GENOME REANNOTATION</scope>
    <source>
        <strain evidence="3">cv. Nipponbare</strain>
    </source>
</reference>